<proteinExistence type="predicted"/>
<reference evidence="2" key="1">
    <citation type="submission" date="2022-11" db="UniProtKB">
        <authorList>
            <consortium name="WormBaseParasite"/>
        </authorList>
    </citation>
    <scope>IDENTIFICATION</scope>
</reference>
<evidence type="ECO:0000313" key="2">
    <source>
        <dbReference type="WBParaSite" id="PEQ_0000491301-mRNA-1"/>
    </source>
</evidence>
<organism evidence="1 2">
    <name type="scientific">Parascaris equorum</name>
    <name type="common">Equine roundworm</name>
    <dbReference type="NCBI Taxonomy" id="6256"/>
    <lineage>
        <taxon>Eukaryota</taxon>
        <taxon>Metazoa</taxon>
        <taxon>Ecdysozoa</taxon>
        <taxon>Nematoda</taxon>
        <taxon>Chromadorea</taxon>
        <taxon>Rhabditida</taxon>
        <taxon>Spirurina</taxon>
        <taxon>Ascaridomorpha</taxon>
        <taxon>Ascaridoidea</taxon>
        <taxon>Ascarididae</taxon>
        <taxon>Parascaris</taxon>
    </lineage>
</organism>
<evidence type="ECO:0000313" key="1">
    <source>
        <dbReference type="Proteomes" id="UP000887564"/>
    </source>
</evidence>
<dbReference type="AlphaFoldDB" id="A0A914REI7"/>
<accession>A0A914REI7</accession>
<dbReference type="WBParaSite" id="PEQ_0000491301-mRNA-1">
    <property type="protein sequence ID" value="PEQ_0000491301-mRNA-1"/>
    <property type="gene ID" value="PEQ_0000491301"/>
</dbReference>
<dbReference type="Proteomes" id="UP000887564">
    <property type="component" value="Unplaced"/>
</dbReference>
<name>A0A914REI7_PAREQ</name>
<keyword evidence="1" id="KW-1185">Reference proteome</keyword>
<sequence>MDSAAGWVLSATEIAKIMLHLSTRKSNGESSQNILYHLGSIAGTESIAFSAPNFALGMLINTRSARENYLTAWMQRVANFLRSDFLR</sequence>
<protein>
    <submittedName>
        <fullName evidence="2">Beta-lactamase-related domain-containing protein</fullName>
    </submittedName>
</protein>